<dbReference type="Pfam" id="PF03992">
    <property type="entry name" value="ABM"/>
    <property type="match status" value="1"/>
</dbReference>
<proteinExistence type="predicted"/>
<keyword evidence="3" id="KW-1185">Reference proteome</keyword>
<dbReference type="AlphaFoldDB" id="A0A940NI92"/>
<accession>A0A940NI92</accession>
<organism evidence="2 3">
    <name type="scientific">Gottfriedia endophytica</name>
    <dbReference type="NCBI Taxonomy" id="2820819"/>
    <lineage>
        <taxon>Bacteria</taxon>
        <taxon>Bacillati</taxon>
        <taxon>Bacillota</taxon>
        <taxon>Bacilli</taxon>
        <taxon>Bacillales</taxon>
        <taxon>Bacillaceae</taxon>
        <taxon>Gottfriedia</taxon>
    </lineage>
</organism>
<keyword evidence="2" id="KW-0560">Oxidoreductase</keyword>
<evidence type="ECO:0000313" key="2">
    <source>
        <dbReference type="EMBL" id="MBP0725874.1"/>
    </source>
</evidence>
<evidence type="ECO:0000313" key="3">
    <source>
        <dbReference type="Proteomes" id="UP000682134"/>
    </source>
</evidence>
<dbReference type="Proteomes" id="UP000682134">
    <property type="component" value="Unassembled WGS sequence"/>
</dbReference>
<gene>
    <name evidence="2" type="ORF">J5Y03_11905</name>
</gene>
<comment type="caution">
    <text evidence="2">The sequence shown here is derived from an EMBL/GenBank/DDBJ whole genome shotgun (WGS) entry which is preliminary data.</text>
</comment>
<dbReference type="PANTHER" id="PTHR37811:SF2">
    <property type="entry name" value="ABM DOMAIN-CONTAINING PROTEIN"/>
    <property type="match status" value="1"/>
</dbReference>
<name>A0A940NI92_9BACI</name>
<dbReference type="RefSeq" id="WP_209405888.1">
    <property type="nucleotide sequence ID" value="NZ_JAGIYQ010000007.1"/>
</dbReference>
<dbReference type="GO" id="GO:0004497">
    <property type="term" value="F:monooxygenase activity"/>
    <property type="evidence" value="ECO:0007669"/>
    <property type="project" value="UniProtKB-KW"/>
</dbReference>
<reference evidence="2" key="1">
    <citation type="submission" date="2021-04" db="EMBL/GenBank/DDBJ databases">
        <title>Genome seq and assembly of Bacillus sp.</title>
        <authorList>
            <person name="Chhetri G."/>
        </authorList>
    </citation>
    <scope>NUCLEOTIDE SEQUENCE</scope>
    <source>
        <strain evidence="2">RG28</strain>
    </source>
</reference>
<dbReference type="SUPFAM" id="SSF54909">
    <property type="entry name" value="Dimeric alpha+beta barrel"/>
    <property type="match status" value="1"/>
</dbReference>
<protein>
    <submittedName>
        <fullName evidence="2">Antibiotic biosynthesis monooxygenase</fullName>
    </submittedName>
</protein>
<feature type="domain" description="ABM" evidence="1">
    <location>
        <begin position="33"/>
        <end position="82"/>
    </location>
</feature>
<dbReference type="PANTHER" id="PTHR37811">
    <property type="entry name" value="BLL5343 PROTEIN"/>
    <property type="match status" value="1"/>
</dbReference>
<dbReference type="EMBL" id="JAGIYQ010000007">
    <property type="protein sequence ID" value="MBP0725874.1"/>
    <property type="molecule type" value="Genomic_DNA"/>
</dbReference>
<dbReference type="InterPro" id="IPR052936">
    <property type="entry name" value="Jasmonate_Hydroxylase-like"/>
</dbReference>
<dbReference type="InterPro" id="IPR011008">
    <property type="entry name" value="Dimeric_a/b-barrel"/>
</dbReference>
<dbReference type="Gene3D" id="3.30.70.100">
    <property type="match status" value="1"/>
</dbReference>
<keyword evidence="2" id="KW-0503">Monooxygenase</keyword>
<dbReference type="InterPro" id="IPR007138">
    <property type="entry name" value="ABM_dom"/>
</dbReference>
<sequence length="108" mass="12357">MSGIAKTPEPPYYAVIFASQRTEGDKGYGIMSEKMVELASKQKGFLGVESARDEELGITVSYWDSLESIKAWKDNAAHKIAQNNGKKEWYKNFSLRICKVERHNFFEM</sequence>
<evidence type="ECO:0000259" key="1">
    <source>
        <dbReference type="Pfam" id="PF03992"/>
    </source>
</evidence>